<dbReference type="EMBL" id="JACJVQ010000021">
    <property type="protein sequence ID" value="MBB6637386.1"/>
    <property type="molecule type" value="Genomic_DNA"/>
</dbReference>
<evidence type="ECO:0000313" key="3">
    <source>
        <dbReference type="Proteomes" id="UP000535838"/>
    </source>
</evidence>
<organism evidence="2 3">
    <name type="scientific">Cohnella thailandensis</name>
    <dbReference type="NCBI Taxonomy" id="557557"/>
    <lineage>
        <taxon>Bacteria</taxon>
        <taxon>Bacillati</taxon>
        <taxon>Bacillota</taxon>
        <taxon>Bacilli</taxon>
        <taxon>Bacillales</taxon>
        <taxon>Paenibacillaceae</taxon>
        <taxon>Cohnella</taxon>
    </lineage>
</organism>
<evidence type="ECO:0000256" key="1">
    <source>
        <dbReference type="SAM" id="Coils"/>
    </source>
</evidence>
<name>A0A841T3F2_9BACL</name>
<comment type="caution">
    <text evidence="2">The sequence shown here is derived from an EMBL/GenBank/DDBJ whole genome shotgun (WGS) entry which is preliminary data.</text>
</comment>
<sequence>MSKDPRIANLGDELIARAEKDPAFRRLLADDLEGTLRQATAEILSSKDPSELSDQELEAVVGGAGLESEAQYRTTESGSDNANDQMQQMMELIRQVREKLSDIEQSRADTFKGIARNT</sequence>
<accession>A0A841T3F2</accession>
<feature type="coiled-coil region" evidence="1">
    <location>
        <begin position="79"/>
        <end position="106"/>
    </location>
</feature>
<keyword evidence="1" id="KW-0175">Coiled coil</keyword>
<keyword evidence="3" id="KW-1185">Reference proteome</keyword>
<dbReference type="AlphaFoldDB" id="A0A841T3F2"/>
<gene>
    <name evidence="2" type="ORF">H7B67_24925</name>
</gene>
<evidence type="ECO:0000313" key="2">
    <source>
        <dbReference type="EMBL" id="MBB6637386.1"/>
    </source>
</evidence>
<dbReference type="Proteomes" id="UP000535838">
    <property type="component" value="Unassembled WGS sequence"/>
</dbReference>
<dbReference type="RefSeq" id="WP_185122589.1">
    <property type="nucleotide sequence ID" value="NZ_JACJVQ010000021.1"/>
</dbReference>
<reference evidence="2 3" key="1">
    <citation type="submission" date="2020-08" db="EMBL/GenBank/DDBJ databases">
        <title>Cohnella phylogeny.</title>
        <authorList>
            <person name="Dunlap C."/>
        </authorList>
    </citation>
    <scope>NUCLEOTIDE SEQUENCE [LARGE SCALE GENOMIC DNA]</scope>
    <source>
        <strain evidence="2 3">DSM 25241</strain>
    </source>
</reference>
<protein>
    <submittedName>
        <fullName evidence="2">Uncharacterized protein</fullName>
    </submittedName>
</protein>
<proteinExistence type="predicted"/>